<evidence type="ECO:0000256" key="11">
    <source>
        <dbReference type="ARBA" id="ARBA00023098"/>
    </source>
</evidence>
<keyword evidence="20" id="KW-1185">Reference proteome</keyword>
<evidence type="ECO:0000256" key="6">
    <source>
        <dbReference type="ARBA" id="ARBA00022692"/>
    </source>
</evidence>
<feature type="transmembrane region" description="Helical" evidence="17">
    <location>
        <begin position="39"/>
        <end position="61"/>
    </location>
</feature>
<evidence type="ECO:0000313" key="20">
    <source>
        <dbReference type="Proteomes" id="UP000799438"/>
    </source>
</evidence>
<keyword evidence="10" id="KW-0333">Golgi apparatus</keyword>
<dbReference type="InterPro" id="IPR053958">
    <property type="entry name" value="HMGCR/SNAP/NPC1-like_SSD"/>
</dbReference>
<dbReference type="Gene3D" id="2.130.10.10">
    <property type="entry name" value="YVTN repeat-like/Quinoprotein amine dehydrogenase"/>
    <property type="match status" value="1"/>
</dbReference>
<dbReference type="OrthoDB" id="1914839at2759"/>
<dbReference type="InterPro" id="IPR000731">
    <property type="entry name" value="SSD"/>
</dbReference>
<evidence type="ECO:0000256" key="16">
    <source>
        <dbReference type="SAM" id="MobiDB-lite"/>
    </source>
</evidence>
<keyword evidence="14" id="KW-0325">Glycoprotein</keyword>
<proteinExistence type="inferred from homology"/>
<evidence type="ECO:0000256" key="15">
    <source>
        <dbReference type="ARBA" id="ARBA00023221"/>
    </source>
</evidence>
<dbReference type="GO" id="GO:0005789">
    <property type="term" value="C:endoplasmic reticulum membrane"/>
    <property type="evidence" value="ECO:0007669"/>
    <property type="project" value="UniProtKB-SubCell"/>
</dbReference>
<feature type="transmembrane region" description="Helical" evidence="17">
    <location>
        <begin position="341"/>
        <end position="360"/>
    </location>
</feature>
<dbReference type="GO" id="GO:0000139">
    <property type="term" value="C:Golgi membrane"/>
    <property type="evidence" value="ECO:0007669"/>
    <property type="project" value="UniProtKB-SubCell"/>
</dbReference>
<dbReference type="InterPro" id="IPR015943">
    <property type="entry name" value="WD40/YVTN_repeat-like_dom_sf"/>
</dbReference>
<sequence length="1153" mass="127884">MIWYLLYAFRGTTEPPKLSPEHPIRKAFARYGTATARHWLLSLLLSVAVAVLLCYPVVFLYESPAPGGQHHRPHHVWTSVRAYDGPPDVTPDVGMRQLWVHGSYMKALDSRVLREALSIQDKLIGRGFGLPGGRAGDARDGALDGACAPEAGGNALWGYHSPLMYWNCSMAALEADTDILHTINSQEGRLSYMNFTLQPTSLFAGKSFNGTRLLAADALVITLMDRTGGAVTDEFDRRSRMLTSESPDPWSFYPPTGSTYRHQLYEFRYQPLSINDASTLILAYSLMLFYVLFSLRKLKAVKSVFGLFCTVIAQMFISICASFTVCGLLKINLTSVPGEAYPFVVLVIGLENMFRLINAVLESPAHMPTVSRVANALGDVGHLSLAAATQNLLILWLLSKIVSPGVAPACAFAAVALVFDFLFHLTFFVAVLSVDVRRMELQDSLDRINLATQRKLHIAKHERRTWTEALVRESWPFSTRTAGTIALVFFILALNWHFFDHDSKAFSLVYYLQWLRKSGKRRKLADVVTPPPINQARTPEAWLKMQDHKTAKELLNYSKPGAHSIIANIFEPLAVVMKDSDRRGFSQTQSIFFALRSLAERHFFPFAVVVVFVIATVTLLMNYLLWNEIPDEDSDSGTEAELPLSVKTLPRSHELDVVKLWSCGQGHLVAISLDRLISIWCLDQRTHIYSHVVLQPGTLSPPVWPIIASSIDDSGQWLALCTDAGRVALWSLTERRFVMSKVLSLRGQMPIIFAFSLHQMDDVERLSLVVVTPDGRLNNLDFRSGQLWTHQVSEGQLSNAHLTCCVKGRTRVISVSKTGAITMTYPLSGEWVSEALDMNEDRKIPNGTVSKVRYTYPIPSLCMIAAVRTCEVDLVDLPTRTVIYTFQTGQIKGQSLRILYAQRKICGCHSPAVQTFSITYTDSETQNCMMQTYSPNPDSANGQICLRPVSLLEEGQVSCTGFERATEALHWVNDPGNWESTKVPSIIGVRKRPATPPASVVSTSSDASYFANYANGGMKHRRRDSVSRLGQLGNASGGSSARPNMSRTHSSETEEWEAWTLSATGDLHTTPLFPGDAATEDEEQLFVAKPGPMVRVGKRSVAVGFGNTLKIITLGNERFEEGTKAVDPAVVSLAWRKRAMARRAGPAAHMATE</sequence>
<reference evidence="19" key="1">
    <citation type="journal article" date="2020" name="Stud. Mycol.">
        <title>101 Dothideomycetes genomes: a test case for predicting lifestyles and emergence of pathogens.</title>
        <authorList>
            <person name="Haridas S."/>
            <person name="Albert R."/>
            <person name="Binder M."/>
            <person name="Bloem J."/>
            <person name="Labutti K."/>
            <person name="Salamov A."/>
            <person name="Andreopoulos B."/>
            <person name="Baker S."/>
            <person name="Barry K."/>
            <person name="Bills G."/>
            <person name="Bluhm B."/>
            <person name="Cannon C."/>
            <person name="Castanera R."/>
            <person name="Culley D."/>
            <person name="Daum C."/>
            <person name="Ezra D."/>
            <person name="Gonzalez J."/>
            <person name="Henrissat B."/>
            <person name="Kuo A."/>
            <person name="Liang C."/>
            <person name="Lipzen A."/>
            <person name="Lutzoni F."/>
            <person name="Magnuson J."/>
            <person name="Mondo S."/>
            <person name="Nolan M."/>
            <person name="Ohm R."/>
            <person name="Pangilinan J."/>
            <person name="Park H.-J."/>
            <person name="Ramirez L."/>
            <person name="Alfaro M."/>
            <person name="Sun H."/>
            <person name="Tritt A."/>
            <person name="Yoshinaga Y."/>
            <person name="Zwiers L.-H."/>
            <person name="Turgeon B."/>
            <person name="Goodwin S."/>
            <person name="Spatafora J."/>
            <person name="Crous P."/>
            <person name="Grigoriev I."/>
        </authorList>
    </citation>
    <scope>NUCLEOTIDE SEQUENCE</scope>
    <source>
        <strain evidence="19">CBS 121167</strain>
    </source>
</reference>
<gene>
    <name evidence="19" type="ORF">K452DRAFT_125935</name>
</gene>
<keyword evidence="15" id="KW-0753">Steroid metabolism</keyword>
<feature type="compositionally biased region" description="Polar residues" evidence="16">
    <location>
        <begin position="1033"/>
        <end position="1048"/>
    </location>
</feature>
<keyword evidence="8" id="KW-0256">Endoplasmic reticulum</keyword>
<feature type="transmembrane region" description="Helical" evidence="17">
    <location>
        <begin position="305"/>
        <end position="329"/>
    </location>
</feature>
<evidence type="ECO:0000256" key="1">
    <source>
        <dbReference type="ARBA" id="ARBA00004477"/>
    </source>
</evidence>
<dbReference type="Proteomes" id="UP000799438">
    <property type="component" value="Unassembled WGS sequence"/>
</dbReference>
<dbReference type="GO" id="GO:0032936">
    <property type="term" value="C:SREBP-SCAP complex"/>
    <property type="evidence" value="ECO:0007669"/>
    <property type="project" value="TreeGrafter"/>
</dbReference>
<feature type="transmembrane region" description="Helical" evidence="17">
    <location>
        <begin position="410"/>
        <end position="434"/>
    </location>
</feature>
<keyword evidence="12" id="KW-0446">Lipid-binding</keyword>
<evidence type="ECO:0000256" key="17">
    <source>
        <dbReference type="SAM" id="Phobius"/>
    </source>
</evidence>
<dbReference type="RefSeq" id="XP_033401529.1">
    <property type="nucleotide sequence ID" value="XM_033535233.1"/>
</dbReference>
<dbReference type="GeneID" id="54292727"/>
<dbReference type="SUPFAM" id="SSF82866">
    <property type="entry name" value="Multidrug efflux transporter AcrB transmembrane domain"/>
    <property type="match status" value="1"/>
</dbReference>
<keyword evidence="5" id="KW-0853">WD repeat</keyword>
<feature type="domain" description="SSD" evidence="18">
    <location>
        <begin position="276"/>
        <end position="434"/>
    </location>
</feature>
<keyword evidence="13 17" id="KW-0472">Membrane</keyword>
<protein>
    <recommendedName>
        <fullName evidence="4">Sterol regulatory element-binding protein cleavage-activating protein</fullName>
    </recommendedName>
</protein>
<feature type="region of interest" description="Disordered" evidence="16">
    <location>
        <begin position="1029"/>
        <end position="1054"/>
    </location>
</feature>
<accession>A0A6A6BSL8</accession>
<evidence type="ECO:0000256" key="9">
    <source>
        <dbReference type="ARBA" id="ARBA00022989"/>
    </source>
</evidence>
<name>A0A6A6BSL8_9PEZI</name>
<evidence type="ECO:0000256" key="3">
    <source>
        <dbReference type="ARBA" id="ARBA00007410"/>
    </source>
</evidence>
<evidence type="ECO:0000256" key="7">
    <source>
        <dbReference type="ARBA" id="ARBA00022737"/>
    </source>
</evidence>
<keyword evidence="11" id="KW-0443">Lipid metabolism</keyword>
<feature type="transmembrane region" description="Helical" evidence="17">
    <location>
        <begin position="380"/>
        <end position="398"/>
    </location>
</feature>
<dbReference type="InterPro" id="IPR036322">
    <property type="entry name" value="WD40_repeat_dom_sf"/>
</dbReference>
<evidence type="ECO:0000313" key="19">
    <source>
        <dbReference type="EMBL" id="KAF2145817.1"/>
    </source>
</evidence>
<evidence type="ECO:0000259" key="18">
    <source>
        <dbReference type="PROSITE" id="PS50156"/>
    </source>
</evidence>
<evidence type="ECO:0000256" key="14">
    <source>
        <dbReference type="ARBA" id="ARBA00023180"/>
    </source>
</evidence>
<dbReference type="InterPro" id="IPR030225">
    <property type="entry name" value="SCAP"/>
</dbReference>
<evidence type="ECO:0000256" key="5">
    <source>
        <dbReference type="ARBA" id="ARBA00022574"/>
    </source>
</evidence>
<keyword evidence="6 17" id="KW-0812">Transmembrane</keyword>
<dbReference type="PANTHER" id="PTHR46378">
    <property type="entry name" value="STEROL REGULATORY ELEMENT-BINDING PROTEIN CLEAVAGE-ACTIVATING PROTEIN"/>
    <property type="match status" value="1"/>
</dbReference>
<feature type="transmembrane region" description="Helical" evidence="17">
    <location>
        <begin position="603"/>
        <end position="626"/>
    </location>
</feature>
<evidence type="ECO:0000256" key="12">
    <source>
        <dbReference type="ARBA" id="ARBA00023121"/>
    </source>
</evidence>
<comment type="similarity">
    <text evidence="3">Belongs to the WD repeat SCAP family.</text>
</comment>
<evidence type="ECO:0000256" key="10">
    <source>
        <dbReference type="ARBA" id="ARBA00023034"/>
    </source>
</evidence>
<evidence type="ECO:0000256" key="4">
    <source>
        <dbReference type="ARBA" id="ARBA00019541"/>
    </source>
</evidence>
<dbReference type="GO" id="GO:0032934">
    <property type="term" value="F:sterol binding"/>
    <property type="evidence" value="ECO:0007669"/>
    <property type="project" value="InterPro"/>
</dbReference>
<feature type="transmembrane region" description="Helical" evidence="17">
    <location>
        <begin position="272"/>
        <end position="293"/>
    </location>
</feature>
<evidence type="ECO:0000256" key="8">
    <source>
        <dbReference type="ARBA" id="ARBA00022824"/>
    </source>
</evidence>
<dbReference type="SUPFAM" id="SSF50978">
    <property type="entry name" value="WD40 repeat-like"/>
    <property type="match status" value="1"/>
</dbReference>
<keyword evidence="7" id="KW-0677">Repeat</keyword>
<dbReference type="GO" id="GO:0045540">
    <property type="term" value="P:regulation of cholesterol biosynthetic process"/>
    <property type="evidence" value="ECO:0007669"/>
    <property type="project" value="TreeGrafter"/>
</dbReference>
<keyword evidence="9 17" id="KW-1133">Transmembrane helix</keyword>
<dbReference type="PROSITE" id="PS50156">
    <property type="entry name" value="SSD"/>
    <property type="match status" value="1"/>
</dbReference>
<dbReference type="EMBL" id="ML995477">
    <property type="protein sequence ID" value="KAF2145817.1"/>
    <property type="molecule type" value="Genomic_DNA"/>
</dbReference>
<dbReference type="Pfam" id="PF12349">
    <property type="entry name" value="Sterol-sensing"/>
    <property type="match status" value="1"/>
</dbReference>
<dbReference type="PANTHER" id="PTHR46378:SF1">
    <property type="entry name" value="STEROL REGULATORY ELEMENT-BINDING PROTEIN CLEAVAGE-ACTIVATING PROTEIN"/>
    <property type="match status" value="1"/>
</dbReference>
<evidence type="ECO:0000256" key="2">
    <source>
        <dbReference type="ARBA" id="ARBA00004653"/>
    </source>
</evidence>
<dbReference type="GO" id="GO:0008202">
    <property type="term" value="P:steroid metabolic process"/>
    <property type="evidence" value="ECO:0007669"/>
    <property type="project" value="UniProtKB-KW"/>
</dbReference>
<evidence type="ECO:0000256" key="13">
    <source>
        <dbReference type="ARBA" id="ARBA00023136"/>
    </source>
</evidence>
<organism evidence="19 20">
    <name type="scientific">Aplosporella prunicola CBS 121167</name>
    <dbReference type="NCBI Taxonomy" id="1176127"/>
    <lineage>
        <taxon>Eukaryota</taxon>
        <taxon>Fungi</taxon>
        <taxon>Dikarya</taxon>
        <taxon>Ascomycota</taxon>
        <taxon>Pezizomycotina</taxon>
        <taxon>Dothideomycetes</taxon>
        <taxon>Dothideomycetes incertae sedis</taxon>
        <taxon>Botryosphaeriales</taxon>
        <taxon>Aplosporellaceae</taxon>
        <taxon>Aplosporella</taxon>
    </lineage>
</organism>
<dbReference type="AlphaFoldDB" id="A0A6A6BSL8"/>
<comment type="subcellular location">
    <subcellularLocation>
        <location evidence="1">Endoplasmic reticulum membrane</location>
        <topology evidence="1">Multi-pass membrane protein</topology>
    </subcellularLocation>
    <subcellularLocation>
        <location evidence="2">Golgi apparatus membrane</location>
        <topology evidence="2">Multi-pass membrane protein</topology>
    </subcellularLocation>
</comment>
<dbReference type="GO" id="GO:0032933">
    <property type="term" value="P:SREBP signaling pathway"/>
    <property type="evidence" value="ECO:0007669"/>
    <property type="project" value="InterPro"/>
</dbReference>